<evidence type="ECO:0000313" key="2">
    <source>
        <dbReference type="EMBL" id="OAT03311.1"/>
    </source>
</evidence>
<dbReference type="STRING" id="559298.A0A179U8J1"/>
<dbReference type="InterPro" id="IPR036188">
    <property type="entry name" value="FAD/NAD-bd_sf"/>
</dbReference>
<dbReference type="OrthoDB" id="202203at2759"/>
<name>A0A179U8J1_BLAGS</name>
<dbReference type="PANTHER" id="PTHR43735:SF24">
    <property type="entry name" value="NUCLEOTIDE-DISULPHIDE OXIDOREDUCTASE AMID-LIKE, PUTATIVE (AFU_ORTHOLOGUE AFUA_1G17180)-RELATED"/>
    <property type="match status" value="1"/>
</dbReference>
<dbReference type="AlphaFoldDB" id="A0A179U8J1"/>
<accession>A0A179U8J1</accession>
<dbReference type="GO" id="GO:0004174">
    <property type="term" value="F:electron-transferring-flavoprotein dehydrogenase activity"/>
    <property type="evidence" value="ECO:0007669"/>
    <property type="project" value="TreeGrafter"/>
</dbReference>
<dbReference type="PRINTS" id="PR00411">
    <property type="entry name" value="PNDRDTASEI"/>
</dbReference>
<dbReference type="GO" id="GO:0005737">
    <property type="term" value="C:cytoplasm"/>
    <property type="evidence" value="ECO:0007669"/>
    <property type="project" value="TreeGrafter"/>
</dbReference>
<feature type="domain" description="FAD/NAD(P)-binding" evidence="1">
    <location>
        <begin position="54"/>
        <end position="383"/>
    </location>
</feature>
<evidence type="ECO:0000259" key="1">
    <source>
        <dbReference type="Pfam" id="PF07992"/>
    </source>
</evidence>
<reference evidence="3" key="1">
    <citation type="journal article" date="2015" name="PLoS Genet.">
        <title>The dynamic genome and transcriptome of the human fungal pathogen Blastomyces and close relative Emmonsia.</title>
        <authorList>
            <person name="Munoz J.F."/>
            <person name="Gauthier G.M."/>
            <person name="Desjardins C.A."/>
            <person name="Gallo J.E."/>
            <person name="Holder J."/>
            <person name="Sullivan T.D."/>
            <person name="Marty A.J."/>
            <person name="Carmen J.C."/>
            <person name="Chen Z."/>
            <person name="Ding L."/>
            <person name="Gujja S."/>
            <person name="Magrini V."/>
            <person name="Misas E."/>
            <person name="Mitreva M."/>
            <person name="Priest M."/>
            <person name="Saif S."/>
            <person name="Whiston E.A."/>
            <person name="Young S."/>
            <person name="Zeng Q."/>
            <person name="Goldman W.E."/>
            <person name="Mardis E.R."/>
            <person name="Taylor J.W."/>
            <person name="McEwen J.G."/>
            <person name="Clay O.K."/>
            <person name="Klein B.S."/>
            <person name="Cuomo C.A."/>
        </authorList>
    </citation>
    <scope>NUCLEOTIDE SEQUENCE [LARGE SCALE GENOMIC DNA]</scope>
    <source>
        <strain evidence="3">SLH14081</strain>
    </source>
</reference>
<dbReference type="Proteomes" id="UP000002038">
    <property type="component" value="Unassembled WGS sequence"/>
</dbReference>
<dbReference type="GeneID" id="8507815"/>
<keyword evidence="3" id="KW-1185">Reference proteome</keyword>
<dbReference type="KEGG" id="bgh:BDBG_00046"/>
<gene>
    <name evidence="2" type="ORF">BDBG_00046</name>
</gene>
<organism evidence="2 3">
    <name type="scientific">Blastomyces gilchristii (strain SLH14081)</name>
    <name type="common">Blastomyces dermatitidis</name>
    <dbReference type="NCBI Taxonomy" id="559298"/>
    <lineage>
        <taxon>Eukaryota</taxon>
        <taxon>Fungi</taxon>
        <taxon>Dikarya</taxon>
        <taxon>Ascomycota</taxon>
        <taxon>Pezizomycotina</taxon>
        <taxon>Eurotiomycetes</taxon>
        <taxon>Eurotiomycetidae</taxon>
        <taxon>Onygenales</taxon>
        <taxon>Ajellomycetaceae</taxon>
        <taxon>Blastomyces</taxon>
    </lineage>
</organism>
<proteinExistence type="predicted"/>
<protein>
    <recommendedName>
        <fullName evidence="1">FAD/NAD(P)-binding domain-containing protein</fullName>
    </recommendedName>
</protein>
<dbReference type="Pfam" id="PF07992">
    <property type="entry name" value="Pyr_redox_2"/>
    <property type="match status" value="1"/>
</dbReference>
<dbReference type="EMBL" id="GG657448">
    <property type="protein sequence ID" value="OAT03311.1"/>
    <property type="molecule type" value="Genomic_DNA"/>
</dbReference>
<dbReference type="PRINTS" id="PR00368">
    <property type="entry name" value="FADPNR"/>
</dbReference>
<evidence type="ECO:0000313" key="3">
    <source>
        <dbReference type="Proteomes" id="UP000002038"/>
    </source>
</evidence>
<dbReference type="PANTHER" id="PTHR43735">
    <property type="entry name" value="APOPTOSIS-INDUCING FACTOR 1"/>
    <property type="match status" value="1"/>
</dbReference>
<sequence>MLSLSYQGIPTYIQSIISPVVSALFPHGLFQRQPLTMPSNEGSVGSSSTTIPKRVLVIGGSYSGLAAALNLLDLCQGRDCRFAGASNTEAVQPAETREKVPVQITIVDERDGYFHLIGTPRAFASEEYASFSWRKFADIPALQTPAIKFIQGSVTGVDCERKISTIKEAGTNKEITQKYDYLVASSGLRRTWPSAPESRNKDDYFREVEGHIAKTKLAQESVVVIGGGAVGIEIASELKEMHPNLKVILIHSRDKLLSSEPLPDEFRDRALELLHDTGVETIMGSRVIDTTQAQLNGNITPSYTLTLANGRTVKAGYVINAISKYSPTTTYLPSSVLDKEGYVKVNPTLNFIDEVPNAQYHFAAGDLALLSGIKRAGRAMYHGHYAGMNIYQRMLNERFGTPPKFSEVAHLPPSMAIAVGKNTVACGPEGVVSGEEIAKVYFEDDLGFGICWNYLKLGEAAES</sequence>
<dbReference type="RefSeq" id="XP_002628800.2">
    <property type="nucleotide sequence ID" value="XM_002628754.2"/>
</dbReference>
<dbReference type="Gene3D" id="3.50.50.100">
    <property type="match status" value="1"/>
</dbReference>
<dbReference type="VEuPathDB" id="FungiDB:BDBG_00046"/>
<dbReference type="SUPFAM" id="SSF51905">
    <property type="entry name" value="FAD/NAD(P)-binding domain"/>
    <property type="match status" value="1"/>
</dbReference>
<dbReference type="GO" id="GO:0050660">
    <property type="term" value="F:flavin adenine dinucleotide binding"/>
    <property type="evidence" value="ECO:0007669"/>
    <property type="project" value="TreeGrafter"/>
</dbReference>
<dbReference type="InterPro" id="IPR023753">
    <property type="entry name" value="FAD/NAD-binding_dom"/>
</dbReference>